<dbReference type="InterPro" id="IPR043154">
    <property type="entry name" value="Sec-1-like_dom1"/>
</dbReference>
<accession>A0A0M3K7C0</accession>
<dbReference type="Gene3D" id="3.40.50.2060">
    <property type="match status" value="1"/>
</dbReference>
<organism evidence="4">
    <name type="scientific">Anisakis simplex</name>
    <name type="common">Herring worm</name>
    <dbReference type="NCBI Taxonomy" id="6269"/>
    <lineage>
        <taxon>Eukaryota</taxon>
        <taxon>Metazoa</taxon>
        <taxon>Ecdysozoa</taxon>
        <taxon>Nematoda</taxon>
        <taxon>Chromadorea</taxon>
        <taxon>Rhabditida</taxon>
        <taxon>Spirurina</taxon>
        <taxon>Ascaridomorpha</taxon>
        <taxon>Ascaridoidea</taxon>
        <taxon>Anisakidae</taxon>
        <taxon>Anisakis</taxon>
        <taxon>Anisakis simplex complex</taxon>
    </lineage>
</organism>
<dbReference type="EMBL" id="UYRR01032946">
    <property type="protein sequence ID" value="VDK57295.1"/>
    <property type="molecule type" value="Genomic_DNA"/>
</dbReference>
<gene>
    <name evidence="2" type="ORF">ASIM_LOCUS16268</name>
</gene>
<dbReference type="InterPro" id="IPR043155">
    <property type="entry name" value="VPS33_dom3b"/>
</dbReference>
<dbReference type="AlphaFoldDB" id="A0A0M3K7C0"/>
<evidence type="ECO:0000256" key="1">
    <source>
        <dbReference type="ARBA" id="ARBA00009884"/>
    </source>
</evidence>
<name>A0A0M3K7C0_ANISI</name>
<dbReference type="Proteomes" id="UP000267096">
    <property type="component" value="Unassembled WGS sequence"/>
</dbReference>
<sequence>MEPMTSTQNVNGYQTVCDFNRNLFLEALDSYHGAKVIVWEQTLMTPFSMVIGASKLKQRKVVAMYDLNDCGAVSSIEHNHVIYIISATFIALKKLIAHLHSILALHFQLEDTRLHHVLFVPDATLALRDRLEEHREINSMLASVEPLPIRIYTLYDDVFTLLMEHTPAKLLINNDWTELHKCACALRQLEQLSVSLPNIRCKGKWSAQITEIINKMRNDANENEDASKNDPKRINISDIIIIDRWVDPLTPMLMQHTYAENCCNFPFVGNLTASFFPKKDGSEGDAASTTRSLRDEIFVKLRDLHISNIGKSIADTVTEIRTEKSVRFQLALKEFSSIESMTERKVLVRKVVETDQKEFNALKEFSSIESMTERKVLVRKVVETDQKEFNVRIHTAIAEHLMNTIRDDPKMSKFLEIEMNIIRGVYGERVIPFVEDLILCAFQASCVLRFIALQCLTYGGLKPNTYTAYLRLFVQVYLEFIT</sequence>
<protein>
    <submittedName>
        <fullName evidence="4">Vacuolar protein sorting-associated protein 33A (inferred by orthology to a C. elegans protein)</fullName>
    </submittedName>
</protein>
<evidence type="ECO:0000313" key="2">
    <source>
        <dbReference type="EMBL" id="VDK57295.1"/>
    </source>
</evidence>
<comment type="similarity">
    <text evidence="1">Belongs to the STXBP/unc-18/SEC1 family.</text>
</comment>
<reference evidence="2 3" key="2">
    <citation type="submission" date="2018-11" db="EMBL/GenBank/DDBJ databases">
        <authorList>
            <consortium name="Pathogen Informatics"/>
        </authorList>
    </citation>
    <scope>NUCLEOTIDE SEQUENCE [LARGE SCALE GENOMIC DNA]</scope>
</reference>
<dbReference type="OrthoDB" id="10262287at2759"/>
<reference evidence="4" key="1">
    <citation type="submission" date="2017-02" db="UniProtKB">
        <authorList>
            <consortium name="WormBaseParasite"/>
        </authorList>
    </citation>
    <scope>IDENTIFICATION</scope>
</reference>
<dbReference type="WBParaSite" id="ASIM_0001686101-mRNA-1">
    <property type="protein sequence ID" value="ASIM_0001686101-mRNA-1"/>
    <property type="gene ID" value="ASIM_0001686101"/>
</dbReference>
<evidence type="ECO:0000313" key="3">
    <source>
        <dbReference type="Proteomes" id="UP000267096"/>
    </source>
</evidence>
<dbReference type="InterPro" id="IPR036045">
    <property type="entry name" value="Sec1-like_sf"/>
</dbReference>
<dbReference type="Gene3D" id="3.90.830.10">
    <property type="entry name" value="Syntaxin Binding Protein 1, Chain A, domain 2"/>
    <property type="match status" value="1"/>
</dbReference>
<dbReference type="Gene3D" id="1.25.40.850">
    <property type="match status" value="1"/>
</dbReference>
<dbReference type="InterPro" id="IPR001619">
    <property type="entry name" value="Sec1-like"/>
</dbReference>
<dbReference type="Gene3D" id="3.40.50.1910">
    <property type="match status" value="1"/>
</dbReference>
<dbReference type="GO" id="GO:0016192">
    <property type="term" value="P:vesicle-mediated transport"/>
    <property type="evidence" value="ECO:0007669"/>
    <property type="project" value="InterPro"/>
</dbReference>
<proteinExistence type="inferred from homology"/>
<dbReference type="Pfam" id="PF00995">
    <property type="entry name" value="Sec1"/>
    <property type="match status" value="1"/>
</dbReference>
<dbReference type="SUPFAM" id="SSF56815">
    <property type="entry name" value="Sec1/munc18-like (SM) proteins"/>
    <property type="match status" value="1"/>
</dbReference>
<evidence type="ECO:0000313" key="4">
    <source>
        <dbReference type="WBParaSite" id="ASIM_0001686101-mRNA-1"/>
    </source>
</evidence>
<dbReference type="InterPro" id="IPR043127">
    <property type="entry name" value="Sec-1-like_dom3a"/>
</dbReference>
<keyword evidence="3" id="KW-1185">Reference proteome</keyword>
<dbReference type="InterPro" id="IPR027482">
    <property type="entry name" value="Sec1-like_dom2"/>
</dbReference>
<dbReference type="PANTHER" id="PTHR11679">
    <property type="entry name" value="VESICLE PROTEIN SORTING-ASSOCIATED"/>
    <property type="match status" value="1"/>
</dbReference>